<dbReference type="AlphaFoldDB" id="A0A0P1P6B9"/>
<accession>A0A0P1M809</accession>
<reference evidence="2 5" key="2">
    <citation type="submission" date="2015-11" db="EMBL/GenBank/DDBJ databases">
        <authorList>
            <person name="Varghese N."/>
        </authorList>
    </citation>
    <scope>NUCLEOTIDE SEQUENCE [LARGE SCALE GENOMIC DNA]</scope>
    <source>
        <strain evidence="2 5">JGI-8</strain>
    </source>
</reference>
<accession>A0A0N7MQV8</accession>
<reference evidence="3 4" key="1">
    <citation type="submission" date="2015-11" db="EMBL/GenBank/DDBJ databases">
        <authorList>
            <person name="Zhang Y."/>
            <person name="Guo Z."/>
        </authorList>
    </citation>
    <scope>NUCLEOTIDE SEQUENCE [LARGE SCALE GENOMIC DNA]</scope>
    <source>
        <strain evidence="3">JGI-4</strain>
    </source>
</reference>
<dbReference type="PANTHER" id="PTHR36443:SF1">
    <property type="entry name" value="BSR5223 PROTEIN"/>
    <property type="match status" value="1"/>
</dbReference>
<evidence type="ECO:0000313" key="2">
    <source>
        <dbReference type="EMBL" id="CUS78382.1"/>
    </source>
</evidence>
<feature type="transmembrane region" description="Helical" evidence="1">
    <location>
        <begin position="7"/>
        <end position="26"/>
    </location>
</feature>
<accession>A0A0P1LC25</accession>
<accession>A0A0P1LCW6</accession>
<evidence type="ECO:0000313" key="3">
    <source>
        <dbReference type="EMBL" id="CUU04504.1"/>
    </source>
</evidence>
<dbReference type="InterPro" id="IPR021320">
    <property type="entry name" value="DUF2905"/>
</dbReference>
<keyword evidence="1" id="KW-1133">Transmembrane helix</keyword>
<dbReference type="EMBL" id="FAOP01000004">
    <property type="protein sequence ID" value="CUU04504.1"/>
    <property type="molecule type" value="Genomic_DNA"/>
</dbReference>
<gene>
    <name evidence="3" type="ORF">JGI4_01040</name>
    <name evidence="2" type="ORF">JGI8_00230</name>
</gene>
<accession>A0A0P1P6B9</accession>
<sequence length="80" mass="9053">MLQSIGKIFILFGALILAFGFILLIADKIGGKIPFIGKLPGDILIQKRNFTFYFPLTTSILLSIILTLILWVLSFIFRKH</sequence>
<evidence type="ECO:0008006" key="6">
    <source>
        <dbReference type="Google" id="ProtNLM"/>
    </source>
</evidence>
<evidence type="ECO:0000313" key="5">
    <source>
        <dbReference type="Proteomes" id="UP000182200"/>
    </source>
</evidence>
<feature type="transmembrane region" description="Helical" evidence="1">
    <location>
        <begin position="52"/>
        <end position="77"/>
    </location>
</feature>
<dbReference type="PANTHER" id="PTHR36443">
    <property type="entry name" value="BSR5223 PROTEIN"/>
    <property type="match status" value="1"/>
</dbReference>
<keyword evidence="1" id="KW-0472">Membrane</keyword>
<accession>A0A0P1LBF6</accession>
<dbReference type="STRING" id="1633631.GCA_001442925_01039"/>
<accession>A0A0P1M254</accession>
<accession>A0A0P1P3V2</accession>
<organism evidence="3 4">
    <name type="scientific">Candidatus Kryptonium thompsonii</name>
    <dbReference type="NCBI Taxonomy" id="1633631"/>
    <lineage>
        <taxon>Bacteria</taxon>
        <taxon>Pseudomonadati</taxon>
        <taxon>Candidatus Kryptoniota</taxon>
        <taxon>Candidatus Kryptonium</taxon>
    </lineage>
</organism>
<keyword evidence="5" id="KW-1185">Reference proteome</keyword>
<keyword evidence="1" id="KW-0812">Transmembrane</keyword>
<proteinExistence type="predicted"/>
<accession>A0A0P1LEH7</accession>
<dbReference type="Proteomes" id="UP000182011">
    <property type="component" value="Unassembled WGS sequence"/>
</dbReference>
<evidence type="ECO:0000313" key="4">
    <source>
        <dbReference type="Proteomes" id="UP000182011"/>
    </source>
</evidence>
<evidence type="ECO:0000256" key="1">
    <source>
        <dbReference type="SAM" id="Phobius"/>
    </source>
</evidence>
<protein>
    <recommendedName>
        <fullName evidence="6">DUF2905 domain-containing protein</fullName>
    </recommendedName>
</protein>
<accession>A0A0P1M3U0</accession>
<dbReference type="Pfam" id="PF11146">
    <property type="entry name" value="DUF2905"/>
    <property type="match status" value="1"/>
</dbReference>
<dbReference type="Proteomes" id="UP000182200">
    <property type="component" value="Unassembled WGS sequence"/>
</dbReference>
<dbReference type="EMBL" id="CZVI01000001">
    <property type="protein sequence ID" value="CUS78382.1"/>
    <property type="molecule type" value="Genomic_DNA"/>
</dbReference>
<accession>A0A0P1M6P3</accession>
<accession>A0A0S4N116</accession>
<dbReference type="RefSeq" id="WP_075426696.1">
    <property type="nucleotide sequence ID" value="NZ_CZVI01000001.1"/>
</dbReference>
<name>A0A0P1P6B9_9BACT</name>